<reference evidence="1 2" key="1">
    <citation type="submission" date="2015-05" db="EMBL/GenBank/DDBJ databases">
        <title>Evolution of Trichinella species and genotypes.</title>
        <authorList>
            <person name="Korhonen P.K."/>
            <person name="Edoardo P."/>
            <person name="Giuseppe L.R."/>
            <person name="Gasser R.B."/>
        </authorList>
    </citation>
    <scope>NUCLEOTIDE SEQUENCE [LARGE SCALE GENOMIC DNA]</scope>
    <source>
        <strain evidence="1">ISS10</strain>
    </source>
</reference>
<dbReference type="AlphaFoldDB" id="A0A0V1KTY8"/>
<dbReference type="EMBL" id="JYDW01000249">
    <property type="protein sequence ID" value="KRZ50794.1"/>
    <property type="molecule type" value="Genomic_DNA"/>
</dbReference>
<protein>
    <submittedName>
        <fullName evidence="1">Uncharacterized protein</fullName>
    </submittedName>
</protein>
<gene>
    <name evidence="1" type="ORF">T02_11568</name>
</gene>
<name>A0A0V1KTY8_9BILA</name>
<proteinExistence type="predicted"/>
<dbReference type="Proteomes" id="UP000054721">
    <property type="component" value="Unassembled WGS sequence"/>
</dbReference>
<organism evidence="1 2">
    <name type="scientific">Trichinella nativa</name>
    <dbReference type="NCBI Taxonomy" id="6335"/>
    <lineage>
        <taxon>Eukaryota</taxon>
        <taxon>Metazoa</taxon>
        <taxon>Ecdysozoa</taxon>
        <taxon>Nematoda</taxon>
        <taxon>Enoplea</taxon>
        <taxon>Dorylaimia</taxon>
        <taxon>Trichinellida</taxon>
        <taxon>Trichinellidae</taxon>
        <taxon>Trichinella</taxon>
    </lineage>
</organism>
<comment type="caution">
    <text evidence="1">The sequence shown here is derived from an EMBL/GenBank/DDBJ whole genome shotgun (WGS) entry which is preliminary data.</text>
</comment>
<keyword evidence="2" id="KW-1185">Reference proteome</keyword>
<evidence type="ECO:0000313" key="2">
    <source>
        <dbReference type="Proteomes" id="UP000054721"/>
    </source>
</evidence>
<accession>A0A0V1KTY8</accession>
<sequence length="135" mass="15137">MSKCHRRIGSLRDCAFFTRKTIQQPNSSLLQGPQRVMIPDEVGCAIEEKSIFENEIGRGEKKNFFFSTMHSPACSVRNIDFPVGGPRAPASRLYLAVLTDRSSPLVTFPNRKTAASRRQKLDIARSNKCSFSSEL</sequence>
<evidence type="ECO:0000313" key="1">
    <source>
        <dbReference type="EMBL" id="KRZ50794.1"/>
    </source>
</evidence>